<name>A0ABW5GII4_9PSEU</name>
<keyword evidence="2" id="KW-1003">Cell membrane</keyword>
<gene>
    <name evidence="8" type="ORF">ACFSYJ_18740</name>
</gene>
<feature type="transmembrane region" description="Helical" evidence="6">
    <location>
        <begin position="37"/>
        <end position="57"/>
    </location>
</feature>
<dbReference type="Pfam" id="PF13396">
    <property type="entry name" value="PLDc_N"/>
    <property type="match status" value="1"/>
</dbReference>
<sequence>MWYFNGLLGFVTLGLWIFCVVDVVVTDESSCRNLPKGLWLLLVLLVPLVGSIIWLVAGRPQHAGRARASRGLFEREAPAYPEYDRPGRFAATDPAADEEFLRKCRERAEAQRRAAREKGGDA</sequence>
<keyword evidence="4 6" id="KW-1133">Transmembrane helix</keyword>
<organism evidence="8 9">
    <name type="scientific">Amycolatopsis samaneae</name>
    <dbReference type="NCBI Taxonomy" id="664691"/>
    <lineage>
        <taxon>Bacteria</taxon>
        <taxon>Bacillati</taxon>
        <taxon>Actinomycetota</taxon>
        <taxon>Actinomycetes</taxon>
        <taxon>Pseudonocardiales</taxon>
        <taxon>Pseudonocardiaceae</taxon>
        <taxon>Amycolatopsis</taxon>
    </lineage>
</organism>
<evidence type="ECO:0000259" key="7">
    <source>
        <dbReference type="Pfam" id="PF13396"/>
    </source>
</evidence>
<dbReference type="Proteomes" id="UP001597419">
    <property type="component" value="Unassembled WGS sequence"/>
</dbReference>
<comment type="subcellular location">
    <subcellularLocation>
        <location evidence="1">Cell membrane</location>
        <topology evidence="1">Multi-pass membrane protein</topology>
    </subcellularLocation>
</comment>
<keyword evidence="3 6" id="KW-0812">Transmembrane</keyword>
<evidence type="ECO:0000313" key="8">
    <source>
        <dbReference type="EMBL" id="MFD2460649.1"/>
    </source>
</evidence>
<feature type="transmembrane region" description="Helical" evidence="6">
    <location>
        <begin position="7"/>
        <end position="25"/>
    </location>
</feature>
<proteinExistence type="predicted"/>
<keyword evidence="9" id="KW-1185">Reference proteome</keyword>
<protein>
    <submittedName>
        <fullName evidence="8">PLDc N-terminal domain-containing protein</fullName>
    </submittedName>
</protein>
<evidence type="ECO:0000256" key="2">
    <source>
        <dbReference type="ARBA" id="ARBA00022475"/>
    </source>
</evidence>
<comment type="caution">
    <text evidence="8">The sequence shown here is derived from an EMBL/GenBank/DDBJ whole genome shotgun (WGS) entry which is preliminary data.</text>
</comment>
<evidence type="ECO:0000256" key="4">
    <source>
        <dbReference type="ARBA" id="ARBA00022989"/>
    </source>
</evidence>
<feature type="domain" description="Cardiolipin synthase N-terminal" evidence="7">
    <location>
        <begin position="15"/>
        <end position="59"/>
    </location>
</feature>
<dbReference type="RefSeq" id="WP_345393977.1">
    <property type="nucleotide sequence ID" value="NZ_BAABHG010000006.1"/>
</dbReference>
<evidence type="ECO:0000313" key="9">
    <source>
        <dbReference type="Proteomes" id="UP001597419"/>
    </source>
</evidence>
<accession>A0ABW5GII4</accession>
<dbReference type="InterPro" id="IPR027379">
    <property type="entry name" value="CLS_N"/>
</dbReference>
<evidence type="ECO:0000256" key="1">
    <source>
        <dbReference type="ARBA" id="ARBA00004651"/>
    </source>
</evidence>
<keyword evidence="5 6" id="KW-0472">Membrane</keyword>
<dbReference type="EMBL" id="JBHUKU010000009">
    <property type="protein sequence ID" value="MFD2460649.1"/>
    <property type="molecule type" value="Genomic_DNA"/>
</dbReference>
<evidence type="ECO:0000256" key="5">
    <source>
        <dbReference type="ARBA" id="ARBA00023136"/>
    </source>
</evidence>
<evidence type="ECO:0000256" key="6">
    <source>
        <dbReference type="SAM" id="Phobius"/>
    </source>
</evidence>
<reference evidence="9" key="1">
    <citation type="journal article" date="2019" name="Int. J. Syst. Evol. Microbiol.">
        <title>The Global Catalogue of Microorganisms (GCM) 10K type strain sequencing project: providing services to taxonomists for standard genome sequencing and annotation.</title>
        <authorList>
            <consortium name="The Broad Institute Genomics Platform"/>
            <consortium name="The Broad Institute Genome Sequencing Center for Infectious Disease"/>
            <person name="Wu L."/>
            <person name="Ma J."/>
        </authorList>
    </citation>
    <scope>NUCLEOTIDE SEQUENCE [LARGE SCALE GENOMIC DNA]</scope>
    <source>
        <strain evidence="9">CGMCC 4.7643</strain>
    </source>
</reference>
<evidence type="ECO:0000256" key="3">
    <source>
        <dbReference type="ARBA" id="ARBA00022692"/>
    </source>
</evidence>